<dbReference type="AlphaFoldDB" id="A0A7W3ZM49"/>
<feature type="compositionally biased region" description="Basic and acidic residues" evidence="1">
    <location>
        <begin position="152"/>
        <end position="161"/>
    </location>
</feature>
<proteinExistence type="predicted"/>
<dbReference type="Proteomes" id="UP000525686">
    <property type="component" value="Unassembled WGS sequence"/>
</dbReference>
<dbReference type="RefSeq" id="WP_181354018.1">
    <property type="nucleotide sequence ID" value="NZ_JABJWZ010000058.1"/>
</dbReference>
<comment type="caution">
    <text evidence="2">The sequence shown here is derived from an EMBL/GenBank/DDBJ whole genome shotgun (WGS) entry which is preliminary data.</text>
</comment>
<protein>
    <submittedName>
        <fullName evidence="2">Uncharacterized protein</fullName>
    </submittedName>
</protein>
<gene>
    <name evidence="2" type="ORF">H3146_09175</name>
</gene>
<sequence>MTIYCQHANRGKTQILAVYRNGGDVESSTVTSLDSPDLAAPVVDALNRISALATVPVSIFDERERRVASYPTDHLAALTDRAARADLLSGAHSLWYESVCLELHQALADLDDALAVVPQPVRVAVEAELETEARELRDALDEHSEAIPSPEGNRRSWDHEQPFVPYGGGSPLLSTAAREQLDREEEGLTAEQRADAVASLRVLITAFEQSPAAGAGSGVFSVEYPEIFAEPDSADHLFLTVRVPEPDGEGTGVWCIEICRWEPDDPDEEGEDEYSSATGEPVLECRLTAVPRPDAISDLLSRLVAEPELLPVWAETEVGDPLVGTKFVVTTVNR</sequence>
<name>A0A7W3ZM49_9ACTN</name>
<evidence type="ECO:0000256" key="1">
    <source>
        <dbReference type="SAM" id="MobiDB-lite"/>
    </source>
</evidence>
<accession>A0A7W3ZM49</accession>
<organism evidence="2 3">
    <name type="scientific">Streptomyces alkaliterrae</name>
    <dbReference type="NCBI Taxonomy" id="2213162"/>
    <lineage>
        <taxon>Bacteria</taxon>
        <taxon>Bacillati</taxon>
        <taxon>Actinomycetota</taxon>
        <taxon>Actinomycetes</taxon>
        <taxon>Kitasatosporales</taxon>
        <taxon>Streptomycetaceae</taxon>
        <taxon>Streptomyces</taxon>
    </lineage>
</organism>
<evidence type="ECO:0000313" key="2">
    <source>
        <dbReference type="EMBL" id="MBB1253539.1"/>
    </source>
</evidence>
<reference evidence="3" key="1">
    <citation type="submission" date="2020-05" db="EMBL/GenBank/DDBJ databases">
        <title>Classification of alakaliphilic streptomycetes isolated from an alkaline soil next to Lonar Crater, India and a proposal for the recognition of Streptomyces alkaliterrae sp. nov.</title>
        <authorList>
            <person name="Golinska P."/>
        </authorList>
    </citation>
    <scope>NUCLEOTIDE SEQUENCE [LARGE SCALE GENOMIC DNA]</scope>
    <source>
        <strain evidence="3">OF3</strain>
    </source>
</reference>
<dbReference type="EMBL" id="JABJWZ010000058">
    <property type="protein sequence ID" value="MBB1253539.1"/>
    <property type="molecule type" value="Genomic_DNA"/>
</dbReference>
<feature type="region of interest" description="Disordered" evidence="1">
    <location>
        <begin position="137"/>
        <end position="161"/>
    </location>
</feature>
<evidence type="ECO:0000313" key="3">
    <source>
        <dbReference type="Proteomes" id="UP000525686"/>
    </source>
</evidence>